<keyword evidence="4" id="KW-1185">Reference proteome</keyword>
<dbReference type="SUPFAM" id="SSF54506">
    <property type="entry name" value="Diaminopimelate epimerase-like"/>
    <property type="match status" value="1"/>
</dbReference>
<protein>
    <recommendedName>
        <fullName evidence="5">Proline racemase</fullName>
    </recommendedName>
</protein>
<organism evidence="3 4">
    <name type="scientific">Fusarium torreyae</name>
    <dbReference type="NCBI Taxonomy" id="1237075"/>
    <lineage>
        <taxon>Eukaryota</taxon>
        <taxon>Fungi</taxon>
        <taxon>Dikarya</taxon>
        <taxon>Ascomycota</taxon>
        <taxon>Pezizomycotina</taxon>
        <taxon>Sordariomycetes</taxon>
        <taxon>Hypocreomycetidae</taxon>
        <taxon>Hypocreales</taxon>
        <taxon>Nectriaceae</taxon>
        <taxon>Fusarium</taxon>
    </lineage>
</organism>
<proteinExistence type="inferred from homology"/>
<gene>
    <name evidence="3" type="ORF">NW762_003071</name>
</gene>
<dbReference type="PIRSF" id="PIRSF029792">
    <property type="entry name" value="Pro_racemase"/>
    <property type="match status" value="1"/>
</dbReference>
<dbReference type="OrthoDB" id="6409228at2759"/>
<dbReference type="Pfam" id="PF05544">
    <property type="entry name" value="Pro_racemase"/>
    <property type="match status" value="1"/>
</dbReference>
<dbReference type="InterPro" id="IPR008794">
    <property type="entry name" value="Pro_racemase_fam"/>
</dbReference>
<evidence type="ECO:0000256" key="1">
    <source>
        <dbReference type="ARBA" id="ARBA00007529"/>
    </source>
</evidence>
<dbReference type="SFLD" id="SFLDS00028">
    <property type="entry name" value="Proline_Racemase"/>
    <property type="match status" value="1"/>
</dbReference>
<evidence type="ECO:0008006" key="5">
    <source>
        <dbReference type="Google" id="ProtNLM"/>
    </source>
</evidence>
<dbReference type="AlphaFoldDB" id="A0A9W8VN76"/>
<comment type="similarity">
    <text evidence="1">Belongs to the proline racemase family.</text>
</comment>
<feature type="active site" description="Proton donor" evidence="2">
    <location>
        <position position="257"/>
    </location>
</feature>
<dbReference type="FunFam" id="3.10.310.10:FF:000005">
    <property type="entry name" value="Proline racemase"/>
    <property type="match status" value="1"/>
</dbReference>
<dbReference type="Proteomes" id="UP001152049">
    <property type="component" value="Unassembled WGS sequence"/>
</dbReference>
<dbReference type="PANTHER" id="PTHR33442">
    <property type="entry name" value="TRANS-3-HYDROXY-L-PROLINE DEHYDRATASE"/>
    <property type="match status" value="1"/>
</dbReference>
<evidence type="ECO:0000313" key="4">
    <source>
        <dbReference type="Proteomes" id="UP001152049"/>
    </source>
</evidence>
<name>A0A9W8VN76_9HYPO</name>
<reference evidence="3" key="1">
    <citation type="submission" date="2022-09" db="EMBL/GenBank/DDBJ databases">
        <title>Fusarium specimens isolated from Avocado Roots.</title>
        <authorList>
            <person name="Stajich J."/>
            <person name="Roper C."/>
            <person name="Heimlech-Rivalta G."/>
        </authorList>
    </citation>
    <scope>NUCLEOTIDE SEQUENCE</scope>
    <source>
        <strain evidence="3">CF00136</strain>
    </source>
</reference>
<sequence length="356" mass="38648">MRFNRLISIVGVHCGGEMGDVIVGGVLDVPGKTMYDKLVHFFTKTDELRQLLLNEPRGRPQRNVNLLLPACDPQADVGLLIMESDEYAHMSGSNTICTVTALLETGMVTMREPQSTVVLDTAAGLVTAVADCKNGKCTAVAFDNVPSFCFGLDLEVDVPGLGKFKYDVAWGGMWYALMDVNQTGLSIKPENTQKLVELGERIKKAVQATFTPIHPENSGIRGVTVFAFTEPLTTRAGGKWAVNTVVVSPGRVDRSPCGTGTSARMAVLHARGQLAEGEDFVHVSITGSEFHCRIRGVAKVGDYPAVLPTVKGSAWITGLQQVMLDPTDPFPTGFRLSDQWHVSQLNQFFYPRTSTT</sequence>
<comment type="caution">
    <text evidence="3">The sequence shown here is derived from an EMBL/GenBank/DDBJ whole genome shotgun (WGS) entry which is preliminary data.</text>
</comment>
<dbReference type="GO" id="GO:0047580">
    <property type="term" value="F:4-hydroxyproline epimerase activity"/>
    <property type="evidence" value="ECO:0007669"/>
    <property type="project" value="TreeGrafter"/>
</dbReference>
<dbReference type="PANTHER" id="PTHR33442:SF5">
    <property type="entry name" value="BIFUNCTIONAL TRANS-3-HYDROXY-L-PROLINE DEHYDRATASE_2-EPIMERASE"/>
    <property type="match status" value="1"/>
</dbReference>
<dbReference type="Gene3D" id="3.10.310.10">
    <property type="entry name" value="Diaminopimelate Epimerase, Chain A, domain 1"/>
    <property type="match status" value="2"/>
</dbReference>
<dbReference type="EMBL" id="JAOQAZ010000003">
    <property type="protein sequence ID" value="KAJ4268999.1"/>
    <property type="molecule type" value="Genomic_DNA"/>
</dbReference>
<accession>A0A9W8VN76</accession>
<evidence type="ECO:0000256" key="2">
    <source>
        <dbReference type="PIRSR" id="PIRSR029792-1"/>
    </source>
</evidence>
<evidence type="ECO:0000313" key="3">
    <source>
        <dbReference type="EMBL" id="KAJ4268999.1"/>
    </source>
</evidence>
<feature type="active site" description="Proton acceptor" evidence="2">
    <location>
        <position position="91"/>
    </location>
</feature>